<organism evidence="2">
    <name type="scientific">Cacopsylla melanoneura</name>
    <dbReference type="NCBI Taxonomy" id="428564"/>
    <lineage>
        <taxon>Eukaryota</taxon>
        <taxon>Metazoa</taxon>
        <taxon>Ecdysozoa</taxon>
        <taxon>Arthropoda</taxon>
        <taxon>Hexapoda</taxon>
        <taxon>Insecta</taxon>
        <taxon>Pterygota</taxon>
        <taxon>Neoptera</taxon>
        <taxon>Paraneoptera</taxon>
        <taxon>Hemiptera</taxon>
        <taxon>Sternorrhyncha</taxon>
        <taxon>Psylloidea</taxon>
        <taxon>Psyllidae</taxon>
        <taxon>Psyllinae</taxon>
        <taxon>Cacopsylla</taxon>
    </lineage>
</organism>
<evidence type="ECO:0000313" key="2">
    <source>
        <dbReference type="EMBL" id="CAG6790178.1"/>
    </source>
</evidence>
<accession>A0A8D9BRB8</accession>
<reference evidence="2" key="1">
    <citation type="submission" date="2021-05" db="EMBL/GenBank/DDBJ databases">
        <authorList>
            <person name="Alioto T."/>
            <person name="Alioto T."/>
            <person name="Gomez Garrido J."/>
        </authorList>
    </citation>
    <scope>NUCLEOTIDE SEQUENCE</scope>
</reference>
<dbReference type="EMBL" id="HBUF01668891">
    <property type="protein sequence ID" value="CAG6790181.1"/>
    <property type="molecule type" value="Transcribed_RNA"/>
</dbReference>
<name>A0A8D9BRB8_9HEMI</name>
<sequence>MRLSISPEKVEFSEEDSTFPPDTTPEVPERIPLSRRLFPSEPIVRRLNMKLRSELDYLWTGTEVSSRSYMTRNHVRMPKPNLDVQADLIQPPSFSDLYSRLSIMSERRTIRKQTSDPENDPLPINPVQLVWE</sequence>
<dbReference type="EMBL" id="HBUF01668889">
    <property type="protein sequence ID" value="CAG6790179.1"/>
    <property type="molecule type" value="Transcribed_RNA"/>
</dbReference>
<protein>
    <submittedName>
        <fullName evidence="2">Uncharacterized protein</fullName>
    </submittedName>
</protein>
<evidence type="ECO:0000256" key="1">
    <source>
        <dbReference type="SAM" id="MobiDB-lite"/>
    </source>
</evidence>
<dbReference type="AlphaFoldDB" id="A0A8D9BRB8"/>
<dbReference type="EMBL" id="HBUF01668888">
    <property type="protein sequence ID" value="CAG6790178.1"/>
    <property type="molecule type" value="Transcribed_RNA"/>
</dbReference>
<feature type="region of interest" description="Disordered" evidence="1">
    <location>
        <begin position="1"/>
        <end position="28"/>
    </location>
</feature>
<dbReference type="EMBL" id="HBUF01668890">
    <property type="protein sequence ID" value="CAG6790180.1"/>
    <property type="molecule type" value="Transcribed_RNA"/>
</dbReference>
<feature type="region of interest" description="Disordered" evidence="1">
    <location>
        <begin position="110"/>
        <end position="132"/>
    </location>
</feature>
<proteinExistence type="predicted"/>